<gene>
    <name evidence="3" type="ORF">SETIT_9G299400v2</name>
</gene>
<dbReference type="InterPro" id="IPR055357">
    <property type="entry name" value="LRR_At1g61320_AtMIF1"/>
</dbReference>
<dbReference type="InterPro" id="IPR053197">
    <property type="entry name" value="F-box_SCFL_complex_component"/>
</dbReference>
<evidence type="ECO:0000259" key="2">
    <source>
        <dbReference type="Pfam" id="PF23622"/>
    </source>
</evidence>
<dbReference type="InterPro" id="IPR053781">
    <property type="entry name" value="F-box_AtFBL13-like"/>
</dbReference>
<dbReference type="InterPro" id="IPR032675">
    <property type="entry name" value="LRR_dom_sf"/>
</dbReference>
<dbReference type="Gene3D" id="3.80.10.10">
    <property type="entry name" value="Ribonuclease Inhibitor"/>
    <property type="match status" value="1"/>
</dbReference>
<sequence length="396" mass="44453">MADTIDHAGMSPGSPGRVPGADCWINALPDGVLLRAISFLDARQLVQTCVLSRRWRHLWRSVPRINATRHEFDGMADSEEERDVLFKKFTSGFLVLRNPVPLDEFRLCYYMPDPLESVDPDADSEDANLWIRHALQSNARSVKVEIWDDRLHLNPAVFASKCLTSLQLSSVMLFHGFFRNLQTGCTALERLLLSDCAIDDDEITSQTLKVLSIGDSTEFTFDEQLSISIPSLCYLGFSVEAGIPLLKDMGSLVTASVSVASGGTQVDDIRKFLRSLSGVTNLDFNYGGMLKMEKSSQWCPKFNNLRTLTLGKWCLPEDYYALKVFLQNCPNLVKLTLKLKECNYTSQSIIGELDEGSFTCQHIEMLEIVCLEGDRNVLEKLFPEGGATFGQVRFRH</sequence>
<dbReference type="OrthoDB" id="582804at2759"/>
<dbReference type="Pfam" id="PF23622">
    <property type="entry name" value="LRR_At1g61320_AtMIF1"/>
    <property type="match status" value="1"/>
</dbReference>
<dbReference type="EMBL" id="CM003536">
    <property type="protein sequence ID" value="RCV43508.1"/>
    <property type="molecule type" value="Genomic_DNA"/>
</dbReference>
<dbReference type="SUPFAM" id="SSF52047">
    <property type="entry name" value="RNI-like"/>
    <property type="match status" value="1"/>
</dbReference>
<feature type="domain" description="At1g61320/AtMIF1 LRR" evidence="2">
    <location>
        <begin position="160"/>
        <end position="353"/>
    </location>
</feature>
<feature type="domain" description="F-box" evidence="1">
    <location>
        <begin position="27"/>
        <end position="63"/>
    </location>
</feature>
<dbReference type="Gene3D" id="1.20.1280.50">
    <property type="match status" value="1"/>
</dbReference>
<accession>A0A368SM45</accession>
<dbReference type="KEGG" id="sita:101771338"/>
<dbReference type="Pfam" id="PF00646">
    <property type="entry name" value="F-box"/>
    <property type="match status" value="1"/>
</dbReference>
<evidence type="ECO:0008006" key="4">
    <source>
        <dbReference type="Google" id="ProtNLM"/>
    </source>
</evidence>
<dbReference type="STRING" id="4555.A0A368SM45"/>
<proteinExistence type="predicted"/>
<dbReference type="PANTHER" id="PTHR34223:SF26">
    <property type="entry name" value="OS02G0188900 PROTEIN"/>
    <property type="match status" value="1"/>
</dbReference>
<organism evidence="3">
    <name type="scientific">Setaria italica</name>
    <name type="common">Foxtail millet</name>
    <name type="synonym">Panicum italicum</name>
    <dbReference type="NCBI Taxonomy" id="4555"/>
    <lineage>
        <taxon>Eukaryota</taxon>
        <taxon>Viridiplantae</taxon>
        <taxon>Streptophyta</taxon>
        <taxon>Embryophyta</taxon>
        <taxon>Tracheophyta</taxon>
        <taxon>Spermatophyta</taxon>
        <taxon>Magnoliopsida</taxon>
        <taxon>Liliopsida</taxon>
        <taxon>Poales</taxon>
        <taxon>Poaceae</taxon>
        <taxon>PACMAD clade</taxon>
        <taxon>Panicoideae</taxon>
        <taxon>Panicodae</taxon>
        <taxon>Paniceae</taxon>
        <taxon>Cenchrinae</taxon>
        <taxon>Setaria</taxon>
    </lineage>
</organism>
<evidence type="ECO:0000313" key="3">
    <source>
        <dbReference type="EMBL" id="RCV43507.1"/>
    </source>
</evidence>
<dbReference type="EMBL" id="CM003536">
    <property type="protein sequence ID" value="RCV43507.1"/>
    <property type="molecule type" value="Genomic_DNA"/>
</dbReference>
<reference evidence="3" key="2">
    <citation type="submission" date="2015-07" db="EMBL/GenBank/DDBJ databases">
        <authorList>
            <person name="Noorani M."/>
        </authorList>
    </citation>
    <scope>NUCLEOTIDE SEQUENCE</scope>
    <source>
        <strain evidence="3">Yugu1</strain>
    </source>
</reference>
<dbReference type="SUPFAM" id="SSF81383">
    <property type="entry name" value="F-box domain"/>
    <property type="match status" value="1"/>
</dbReference>
<reference evidence="3" key="1">
    <citation type="journal article" date="2012" name="Nat. Biotechnol.">
        <title>Reference genome sequence of the model plant Setaria.</title>
        <authorList>
            <person name="Bennetzen J.L."/>
            <person name="Schmutz J."/>
            <person name="Wang H."/>
            <person name="Percifield R."/>
            <person name="Hawkins J."/>
            <person name="Pontaroli A.C."/>
            <person name="Estep M."/>
            <person name="Feng L."/>
            <person name="Vaughn J.N."/>
            <person name="Grimwood J."/>
            <person name="Jenkins J."/>
            <person name="Barry K."/>
            <person name="Lindquist E."/>
            <person name="Hellsten U."/>
            <person name="Deshpande S."/>
            <person name="Wang X."/>
            <person name="Wu X."/>
            <person name="Mitros T."/>
            <person name="Triplett J."/>
            <person name="Yang X."/>
            <person name="Ye C.Y."/>
            <person name="Mauro-Herrera M."/>
            <person name="Wang L."/>
            <person name="Li P."/>
            <person name="Sharma M."/>
            <person name="Sharma R."/>
            <person name="Ronald P.C."/>
            <person name="Panaud O."/>
            <person name="Kellogg E.A."/>
            <person name="Brutnell T.P."/>
            <person name="Doust A.N."/>
            <person name="Tuskan G.A."/>
            <person name="Rokhsar D."/>
            <person name="Devos K.M."/>
        </authorList>
    </citation>
    <scope>NUCLEOTIDE SEQUENCE [LARGE SCALE GENOMIC DNA]</scope>
    <source>
        <strain evidence="3">Yugu1</strain>
    </source>
</reference>
<dbReference type="InterPro" id="IPR001810">
    <property type="entry name" value="F-box_dom"/>
</dbReference>
<evidence type="ECO:0000259" key="1">
    <source>
        <dbReference type="Pfam" id="PF00646"/>
    </source>
</evidence>
<name>A0A368SM45_SETIT</name>
<dbReference type="InterPro" id="IPR036047">
    <property type="entry name" value="F-box-like_dom_sf"/>
</dbReference>
<protein>
    <recommendedName>
        <fullName evidence="4">F-box domain-containing protein</fullName>
    </recommendedName>
</protein>
<dbReference type="CDD" id="cd22160">
    <property type="entry name" value="F-box_AtFBL13-like"/>
    <property type="match status" value="1"/>
</dbReference>
<dbReference type="PANTHER" id="PTHR34223">
    <property type="entry name" value="OS11G0201299 PROTEIN"/>
    <property type="match status" value="1"/>
</dbReference>
<dbReference type="AlphaFoldDB" id="A0A368SM45"/>